<feature type="binding site" evidence="16">
    <location>
        <position position="123"/>
    </location>
    <ligand>
        <name>K(+)</name>
        <dbReference type="ChEBI" id="CHEBI:29103"/>
    </ligand>
</feature>
<feature type="binding site" evidence="16">
    <location>
        <begin position="101"/>
        <end position="104"/>
    </location>
    <ligand>
        <name>substrate</name>
    </ligand>
</feature>
<organism evidence="17 18">
    <name type="scientific">Hydrogenovibrio thermophilus</name>
    <dbReference type="NCBI Taxonomy" id="265883"/>
    <lineage>
        <taxon>Bacteria</taxon>
        <taxon>Pseudomonadati</taxon>
        <taxon>Pseudomonadota</taxon>
        <taxon>Gammaproteobacteria</taxon>
        <taxon>Thiotrichales</taxon>
        <taxon>Piscirickettsiaceae</taxon>
        <taxon>Hydrogenovibrio</taxon>
    </lineage>
</organism>
<keyword evidence="16" id="KW-0479">Metal-binding</keyword>
<comment type="subunit">
    <text evidence="5 16">Homodimer.</text>
</comment>
<dbReference type="InterPro" id="IPR004619">
    <property type="entry name" value="Type_III_PanK"/>
</dbReference>
<dbReference type="Gene3D" id="3.30.420.40">
    <property type="match status" value="2"/>
</dbReference>
<evidence type="ECO:0000256" key="1">
    <source>
        <dbReference type="ARBA" id="ARBA00001206"/>
    </source>
</evidence>
<evidence type="ECO:0000256" key="3">
    <source>
        <dbReference type="ARBA" id="ARBA00004496"/>
    </source>
</evidence>
<dbReference type="GO" id="GO:0005737">
    <property type="term" value="C:cytoplasm"/>
    <property type="evidence" value="ECO:0007669"/>
    <property type="project" value="UniProtKB-SubCell"/>
</dbReference>
<gene>
    <name evidence="16" type="primary">coaX</name>
    <name evidence="17" type="ORF">EPV75_10710</name>
</gene>
<evidence type="ECO:0000256" key="11">
    <source>
        <dbReference type="ARBA" id="ARBA00022840"/>
    </source>
</evidence>
<evidence type="ECO:0000256" key="8">
    <source>
        <dbReference type="ARBA" id="ARBA00022679"/>
    </source>
</evidence>
<dbReference type="HAMAP" id="MF_01274">
    <property type="entry name" value="Pantothen_kinase_3"/>
    <property type="match status" value="1"/>
</dbReference>
<dbReference type="PANTHER" id="PTHR34265">
    <property type="entry name" value="TYPE III PANTOTHENATE KINASE"/>
    <property type="match status" value="1"/>
</dbReference>
<evidence type="ECO:0000256" key="7">
    <source>
        <dbReference type="ARBA" id="ARBA00022490"/>
    </source>
</evidence>
<evidence type="ECO:0000256" key="6">
    <source>
        <dbReference type="ARBA" id="ARBA00012102"/>
    </source>
</evidence>
<evidence type="ECO:0000256" key="4">
    <source>
        <dbReference type="ARBA" id="ARBA00005225"/>
    </source>
</evidence>
<dbReference type="NCBIfam" id="TIGR00671">
    <property type="entry name" value="baf"/>
    <property type="match status" value="1"/>
</dbReference>
<feature type="binding site" evidence="16">
    <location>
        <position position="181"/>
    </location>
    <ligand>
        <name>substrate</name>
    </ligand>
</feature>
<comment type="function">
    <text evidence="16">Catalyzes the phosphorylation of pantothenate (Pan), the first step in CoA biosynthesis.</text>
</comment>
<keyword evidence="12 16" id="KW-0630">Potassium</keyword>
<evidence type="ECO:0000256" key="13">
    <source>
        <dbReference type="ARBA" id="ARBA00022993"/>
    </source>
</evidence>
<proteinExistence type="inferred from homology"/>
<accession>A0A410H5D5</accession>
<keyword evidence="13 16" id="KW-0173">Coenzyme A biosynthesis</keyword>
<reference evidence="17 18" key="1">
    <citation type="journal article" date="2018" name="Environ. Microbiol.">
        <title>Genomes of ubiquitous marine and hypersaline Hydrogenovibrio, Thiomicrorhabdus and Thiomicrospira spp. encode a diversity of mechanisms to sustain chemolithoautotrophy in heterogeneous environments.</title>
        <authorList>
            <person name="Scott K.M."/>
            <person name="Williams J."/>
            <person name="Porter C.M.B."/>
            <person name="Russel S."/>
            <person name="Harmer T.L."/>
            <person name="Paul J.H."/>
            <person name="Antonen K.M."/>
            <person name="Bridges M.K."/>
            <person name="Camper G.J."/>
            <person name="Campla C.K."/>
            <person name="Casella L.G."/>
            <person name="Chase E."/>
            <person name="Conrad J.W."/>
            <person name="Cruz M.C."/>
            <person name="Dunlap D.S."/>
            <person name="Duran L."/>
            <person name="Fahsbender E.M."/>
            <person name="Goldsmith D.B."/>
            <person name="Keeley R.F."/>
            <person name="Kondoff M.R."/>
            <person name="Kussy B.I."/>
            <person name="Lane M.K."/>
            <person name="Lawler S."/>
            <person name="Leigh B.A."/>
            <person name="Lewis C."/>
            <person name="Lostal L.M."/>
            <person name="Marking D."/>
            <person name="Mancera P.A."/>
            <person name="McClenthan E.C."/>
            <person name="McIntyre E.A."/>
            <person name="Mine J.A."/>
            <person name="Modi S."/>
            <person name="Moore B.D."/>
            <person name="Morgan W.A."/>
            <person name="Nelson K.M."/>
            <person name="Nguyen K.N."/>
            <person name="Ogburn N."/>
            <person name="Parrino D.G."/>
            <person name="Pedapudi A.D."/>
            <person name="Pelham R.P."/>
            <person name="Preece A.M."/>
            <person name="Rampersad E.A."/>
            <person name="Richardson J.C."/>
            <person name="Rodgers C.M."/>
            <person name="Schaffer B.L."/>
            <person name="Sheridan N.E."/>
            <person name="Solone M.R."/>
            <person name="Staley Z.R."/>
            <person name="Tabuchi M."/>
            <person name="Waide R.J."/>
            <person name="Wanjugi P.W."/>
            <person name="Young S."/>
            <person name="Clum A."/>
            <person name="Daum C."/>
            <person name="Huntemann M."/>
            <person name="Ivanova N."/>
            <person name="Kyrpides N."/>
            <person name="Mikhailova N."/>
            <person name="Palaniappan K."/>
            <person name="Pillay M."/>
            <person name="Reddy T.B.K."/>
            <person name="Shapiro N."/>
            <person name="Stamatis D."/>
            <person name="Varghese N."/>
            <person name="Woyke T."/>
            <person name="Boden R."/>
            <person name="Freyermuth S.K."/>
            <person name="Kerfeld C.A."/>
        </authorList>
    </citation>
    <scope>NUCLEOTIDE SEQUENCE [LARGE SCALE GENOMIC DNA]</scope>
    <source>
        <strain evidence="17 18">JR-2</strain>
    </source>
</reference>
<protein>
    <recommendedName>
        <fullName evidence="15 16">Type III pantothenate kinase</fullName>
        <ecNumber evidence="6 16">2.7.1.33</ecNumber>
    </recommendedName>
    <alternativeName>
        <fullName evidence="16">PanK-III</fullName>
    </alternativeName>
    <alternativeName>
        <fullName evidence="16">Pantothenic acid kinase</fullName>
    </alternativeName>
</protein>
<keyword evidence="18" id="KW-1185">Reference proteome</keyword>
<evidence type="ECO:0000256" key="15">
    <source>
        <dbReference type="ARBA" id="ARBA00040883"/>
    </source>
</evidence>
<evidence type="ECO:0000256" key="9">
    <source>
        <dbReference type="ARBA" id="ARBA00022741"/>
    </source>
</evidence>
<dbReference type="EMBL" id="CP035033">
    <property type="protein sequence ID" value="QAB16107.1"/>
    <property type="molecule type" value="Genomic_DNA"/>
</dbReference>
<dbReference type="PANTHER" id="PTHR34265:SF1">
    <property type="entry name" value="TYPE III PANTOTHENATE KINASE"/>
    <property type="match status" value="1"/>
</dbReference>
<feature type="active site" description="Proton acceptor" evidence="16">
    <location>
        <position position="103"/>
    </location>
</feature>
<dbReference type="GO" id="GO:0046872">
    <property type="term" value="F:metal ion binding"/>
    <property type="evidence" value="ECO:0007669"/>
    <property type="project" value="UniProtKB-KW"/>
</dbReference>
<sequence>MLIFFELGNTRLKAASLKKGRYDYLGSVNHAEMTSDSLLTDLGLQGVDVDAVYVCSVVDSESNAKFNEWIQQAFKLYPTYLATQPNCCGIQCGYDAFETFGVDRWMAIIGACSGQNKPTFIVDAGTAITVDVVIEKEHIGGFIVPGLAIMKQSLLDQTALKPEAMQLKDETMSSGLLATNTAEAVAGGTLYMVAAYLNALLADLEKETGRRFDCVGTGGDFPIIEPLLDKSFDYVEDLTLQGMVEVIESL</sequence>
<keyword evidence="11 16" id="KW-0067">ATP-binding</keyword>
<feature type="binding site" evidence="16">
    <location>
        <position position="126"/>
    </location>
    <ligand>
        <name>ATP</name>
        <dbReference type="ChEBI" id="CHEBI:30616"/>
    </ligand>
</feature>
<feature type="binding site" evidence="16">
    <location>
        <position position="94"/>
    </location>
    <ligand>
        <name>substrate</name>
    </ligand>
</feature>
<comment type="catalytic activity">
    <reaction evidence="1 16">
        <text>(R)-pantothenate + ATP = (R)-4'-phosphopantothenate + ADP + H(+)</text>
        <dbReference type="Rhea" id="RHEA:16373"/>
        <dbReference type="ChEBI" id="CHEBI:10986"/>
        <dbReference type="ChEBI" id="CHEBI:15378"/>
        <dbReference type="ChEBI" id="CHEBI:29032"/>
        <dbReference type="ChEBI" id="CHEBI:30616"/>
        <dbReference type="ChEBI" id="CHEBI:456216"/>
        <dbReference type="EC" id="2.7.1.33"/>
    </reaction>
</comment>
<evidence type="ECO:0000256" key="12">
    <source>
        <dbReference type="ARBA" id="ARBA00022958"/>
    </source>
</evidence>
<dbReference type="GO" id="GO:0015937">
    <property type="term" value="P:coenzyme A biosynthetic process"/>
    <property type="evidence" value="ECO:0007669"/>
    <property type="project" value="UniProtKB-UniRule"/>
</dbReference>
<keyword evidence="8 16" id="KW-0808">Transferase</keyword>
<evidence type="ECO:0000313" key="18">
    <source>
        <dbReference type="Proteomes" id="UP000285478"/>
    </source>
</evidence>
<keyword evidence="10 16" id="KW-0418">Kinase</keyword>
<dbReference type="EC" id="2.7.1.33" evidence="6 16"/>
<keyword evidence="7 16" id="KW-0963">Cytoplasm</keyword>
<dbReference type="GO" id="GO:0004594">
    <property type="term" value="F:pantothenate kinase activity"/>
    <property type="evidence" value="ECO:0007669"/>
    <property type="project" value="UniProtKB-UniRule"/>
</dbReference>
<evidence type="ECO:0000256" key="16">
    <source>
        <dbReference type="HAMAP-Rule" id="MF_01274"/>
    </source>
</evidence>
<dbReference type="InterPro" id="IPR043129">
    <property type="entry name" value="ATPase_NBD"/>
</dbReference>
<dbReference type="AlphaFoldDB" id="A0A410H5D5"/>
<name>A0A410H5D5_9GAMM</name>
<evidence type="ECO:0000313" key="17">
    <source>
        <dbReference type="EMBL" id="QAB16107.1"/>
    </source>
</evidence>
<comment type="subcellular location">
    <subcellularLocation>
        <location evidence="3 16">Cytoplasm</location>
    </subcellularLocation>
</comment>
<feature type="binding site" evidence="16">
    <location>
        <begin position="6"/>
        <end position="13"/>
    </location>
    <ligand>
        <name>ATP</name>
        <dbReference type="ChEBI" id="CHEBI:30616"/>
    </ligand>
</feature>
<comment type="cofactor">
    <cofactor evidence="2">
        <name>K(+)</name>
        <dbReference type="ChEBI" id="CHEBI:29103"/>
    </cofactor>
</comment>
<dbReference type="Pfam" id="PF03309">
    <property type="entry name" value="Pan_kinase"/>
    <property type="match status" value="1"/>
</dbReference>
<comment type="cofactor">
    <cofactor evidence="16">
        <name>NH4(+)</name>
        <dbReference type="ChEBI" id="CHEBI:28938"/>
    </cofactor>
    <cofactor evidence="16">
        <name>K(+)</name>
        <dbReference type="ChEBI" id="CHEBI:29103"/>
    </cofactor>
    <text evidence="16">A monovalent cation. Ammonium or potassium.</text>
</comment>
<evidence type="ECO:0000256" key="2">
    <source>
        <dbReference type="ARBA" id="ARBA00001958"/>
    </source>
</evidence>
<dbReference type="Proteomes" id="UP000285478">
    <property type="component" value="Chromosome"/>
</dbReference>
<keyword evidence="9 16" id="KW-0547">Nucleotide-binding</keyword>
<evidence type="ECO:0000256" key="5">
    <source>
        <dbReference type="ARBA" id="ARBA00011738"/>
    </source>
</evidence>
<dbReference type="GO" id="GO:0005524">
    <property type="term" value="F:ATP binding"/>
    <property type="evidence" value="ECO:0007669"/>
    <property type="project" value="UniProtKB-UniRule"/>
</dbReference>
<dbReference type="CDD" id="cd24015">
    <property type="entry name" value="ASKHA_NBD_PanK-III"/>
    <property type="match status" value="1"/>
</dbReference>
<dbReference type="SUPFAM" id="SSF53067">
    <property type="entry name" value="Actin-like ATPase domain"/>
    <property type="match status" value="2"/>
</dbReference>
<evidence type="ECO:0000256" key="10">
    <source>
        <dbReference type="ARBA" id="ARBA00022777"/>
    </source>
</evidence>
<comment type="similarity">
    <text evidence="14 16">Belongs to the type III pantothenate kinase family.</text>
</comment>
<comment type="pathway">
    <text evidence="4 16">Cofactor biosynthesis; coenzyme A biosynthesis; CoA from (R)-pantothenate: step 1/5.</text>
</comment>
<dbReference type="UniPathway" id="UPA00241">
    <property type="reaction ID" value="UER00352"/>
</dbReference>
<dbReference type="RefSeq" id="WP_128385384.1">
    <property type="nucleotide sequence ID" value="NZ_CP035033.1"/>
</dbReference>
<dbReference type="KEGG" id="htr:EPV75_10710"/>
<evidence type="ECO:0000256" key="14">
    <source>
        <dbReference type="ARBA" id="ARBA00038036"/>
    </source>
</evidence>